<dbReference type="SUPFAM" id="SSF53850">
    <property type="entry name" value="Periplasmic binding protein-like II"/>
    <property type="match status" value="1"/>
</dbReference>
<reference evidence="2" key="1">
    <citation type="journal article" date="2019" name="Int. J. Syst. Evol. Microbiol.">
        <title>The Global Catalogue of Microorganisms (GCM) 10K type strain sequencing project: providing services to taxonomists for standard genome sequencing and annotation.</title>
        <authorList>
            <consortium name="The Broad Institute Genomics Platform"/>
            <consortium name="The Broad Institute Genome Sequencing Center for Infectious Disease"/>
            <person name="Wu L."/>
            <person name="Ma J."/>
        </authorList>
    </citation>
    <scope>NUCLEOTIDE SEQUENCE [LARGE SCALE GENOMIC DNA]</scope>
    <source>
        <strain evidence="2">CGMCC 1.6774</strain>
    </source>
</reference>
<name>A0ABW5APG0_9BRAD</name>
<dbReference type="Proteomes" id="UP001597314">
    <property type="component" value="Unassembled WGS sequence"/>
</dbReference>
<dbReference type="RefSeq" id="WP_378480003.1">
    <property type="nucleotide sequence ID" value="NZ_JBHUIW010000038.1"/>
</dbReference>
<proteinExistence type="predicted"/>
<protein>
    <submittedName>
        <fullName evidence="1">ABC transporter substrate-binding protein</fullName>
    </submittedName>
</protein>
<organism evidence="1 2">
    <name type="scientific">Rhodoplanes azumiensis</name>
    <dbReference type="NCBI Taxonomy" id="1897628"/>
    <lineage>
        <taxon>Bacteria</taxon>
        <taxon>Pseudomonadati</taxon>
        <taxon>Pseudomonadota</taxon>
        <taxon>Alphaproteobacteria</taxon>
        <taxon>Hyphomicrobiales</taxon>
        <taxon>Nitrobacteraceae</taxon>
        <taxon>Rhodoplanes</taxon>
    </lineage>
</organism>
<comment type="caution">
    <text evidence="1">The sequence shown here is derived from an EMBL/GenBank/DDBJ whole genome shotgun (WGS) entry which is preliminary data.</text>
</comment>
<keyword evidence="2" id="KW-1185">Reference proteome</keyword>
<accession>A0ABW5APG0</accession>
<dbReference type="Gene3D" id="3.40.190.10">
    <property type="entry name" value="Periplasmic binding protein-like II"/>
    <property type="match status" value="1"/>
</dbReference>
<evidence type="ECO:0000313" key="1">
    <source>
        <dbReference type="EMBL" id="MFD2184869.1"/>
    </source>
</evidence>
<sequence>MLQVTMAGGFYDRTRALIDGSVRPEGLSLTYVELPIEEVFWRLLRYGEFDIAECSLAYHMIAKARGIGHDYVAIPLFPSRCFRHGFVFVNRNSGIRAPEDLAGKIMGVPEYAMTAALWLRGLFEHDYGVPPGAMRWRVGGIEEPNRADRMEITVDADVEILPIPPGKSLVGMLAAGDIDAMMGPRVPSIFRQGHPDIVRLFPNYPADERAWYARTKVVPIMHTVVIRRALYDREPWIAMSLFKAFRESSRRCLDRMRDVNALPYSLPWYLPALEETIAVFGEDFWPEGLEANWPSVAMLMGFAKEQGLIDRLFTPEELFAPSTLTEFKI</sequence>
<evidence type="ECO:0000313" key="2">
    <source>
        <dbReference type="Proteomes" id="UP001597314"/>
    </source>
</evidence>
<dbReference type="EMBL" id="JBHUIW010000038">
    <property type="protein sequence ID" value="MFD2184869.1"/>
    <property type="molecule type" value="Genomic_DNA"/>
</dbReference>
<gene>
    <name evidence="1" type="ORF">ACFSOX_22165</name>
</gene>